<dbReference type="OrthoDB" id="4548009at2"/>
<name>A0A100XHM9_MYCTH</name>
<organism evidence="3 4">
    <name type="scientific">Mycolicibacterium thermoresistibile</name>
    <name type="common">Mycobacterium thermoresistibile</name>
    <dbReference type="NCBI Taxonomy" id="1797"/>
    <lineage>
        <taxon>Bacteria</taxon>
        <taxon>Bacillati</taxon>
        <taxon>Actinomycetota</taxon>
        <taxon>Actinomycetes</taxon>
        <taxon>Mycobacteriales</taxon>
        <taxon>Mycobacteriaceae</taxon>
        <taxon>Mycolicibacterium</taxon>
    </lineage>
</organism>
<evidence type="ECO:0000313" key="4">
    <source>
        <dbReference type="Proteomes" id="UP000069654"/>
    </source>
</evidence>
<keyword evidence="2" id="KW-0812">Transmembrane</keyword>
<evidence type="ECO:0008006" key="5">
    <source>
        <dbReference type="Google" id="ProtNLM"/>
    </source>
</evidence>
<protein>
    <recommendedName>
        <fullName evidence="5">DUF1772 domain-containing protein</fullName>
    </recommendedName>
</protein>
<feature type="region of interest" description="Disordered" evidence="1">
    <location>
        <begin position="173"/>
        <end position="195"/>
    </location>
</feature>
<proteinExistence type="predicted"/>
<evidence type="ECO:0000313" key="3">
    <source>
        <dbReference type="EMBL" id="GAT16837.1"/>
    </source>
</evidence>
<dbReference type="EMBL" id="BCTB01000049">
    <property type="protein sequence ID" value="GAT16837.1"/>
    <property type="molecule type" value="Genomic_DNA"/>
</dbReference>
<keyword evidence="2" id="KW-0472">Membrane</keyword>
<evidence type="ECO:0000256" key="1">
    <source>
        <dbReference type="SAM" id="MobiDB-lite"/>
    </source>
</evidence>
<dbReference type="InterPro" id="IPR013901">
    <property type="entry name" value="Anthrone_oxy"/>
</dbReference>
<dbReference type="AlphaFoldDB" id="A0A100XHM9"/>
<feature type="transmembrane region" description="Helical" evidence="2">
    <location>
        <begin position="67"/>
        <end position="87"/>
    </location>
</feature>
<comment type="caution">
    <text evidence="3">The sequence shown here is derived from an EMBL/GenBank/DDBJ whole genome shotgun (WGS) entry which is preliminary data.</text>
</comment>
<feature type="transmembrane region" description="Helical" evidence="2">
    <location>
        <begin position="96"/>
        <end position="115"/>
    </location>
</feature>
<sequence length="195" mass="21374">MVKPSARQSVLRHPALWLWLLVIFVGIQLGAGLYEKIVVVPLWESVPGGDVLDRMHSSGMYAAGRSFWPFVSMPVALLAVVNLILAWRSRAPHRRWWLAAAGIMVGYAVFSYGYFVPQMLMLQSAADGWAPERVESVVDWWTSLNHLRLLLGVCGWLCALKALSLLGPGVTARDRSSAPAEAPARPSPSTAPSAR</sequence>
<reference evidence="4" key="2">
    <citation type="submission" date="2016-02" db="EMBL/GenBank/DDBJ databases">
        <title>Draft genome sequence of five rapidly growing Mycobacterium species.</title>
        <authorList>
            <person name="Katahira K."/>
            <person name="Gotou Y."/>
            <person name="Iida K."/>
            <person name="Ogura Y."/>
            <person name="Hayashi T."/>
        </authorList>
    </citation>
    <scope>NUCLEOTIDE SEQUENCE [LARGE SCALE GENOMIC DNA]</scope>
    <source>
        <strain evidence="4">JCM6362</strain>
    </source>
</reference>
<keyword evidence="2" id="KW-1133">Transmembrane helix</keyword>
<dbReference type="Pfam" id="PF08592">
    <property type="entry name" value="Anthrone_oxy"/>
    <property type="match status" value="1"/>
</dbReference>
<evidence type="ECO:0000256" key="2">
    <source>
        <dbReference type="SAM" id="Phobius"/>
    </source>
</evidence>
<feature type="compositionally biased region" description="Low complexity" evidence="1">
    <location>
        <begin position="177"/>
        <end position="195"/>
    </location>
</feature>
<accession>A0A100XHM9</accession>
<feature type="transmembrane region" description="Helical" evidence="2">
    <location>
        <begin position="16"/>
        <end position="34"/>
    </location>
</feature>
<reference evidence="3 4" key="1">
    <citation type="journal article" date="2016" name="Genome Announc.">
        <title>Draft Genome Sequences of Five Rapidly Growing Mycobacterium Species, M. thermoresistibile, M. fortuitum subsp. acetamidolyticum, M. canariasense, M. brisbanense, and M. novocastrense.</title>
        <authorList>
            <person name="Katahira K."/>
            <person name="Ogura Y."/>
            <person name="Gotoh Y."/>
            <person name="Hayashi T."/>
        </authorList>
    </citation>
    <scope>NUCLEOTIDE SEQUENCE [LARGE SCALE GENOMIC DNA]</scope>
    <source>
        <strain evidence="3 4">JCM6362</strain>
    </source>
</reference>
<dbReference type="RefSeq" id="WP_081475443.1">
    <property type="nucleotide sequence ID" value="NZ_BCTB01000049.1"/>
</dbReference>
<dbReference type="Proteomes" id="UP000069654">
    <property type="component" value="Unassembled WGS sequence"/>
</dbReference>
<gene>
    <name evidence="3" type="ORF">RMCT_3806</name>
</gene>